<evidence type="ECO:0000256" key="1">
    <source>
        <dbReference type="SAM" id="Coils"/>
    </source>
</evidence>
<dbReference type="SUPFAM" id="SSF52540">
    <property type="entry name" value="P-loop containing nucleoside triphosphate hydrolases"/>
    <property type="match status" value="1"/>
</dbReference>
<keyword evidence="3" id="KW-1185">Reference proteome</keyword>
<evidence type="ECO:0000313" key="2">
    <source>
        <dbReference type="EMBL" id="SOC24099.1"/>
    </source>
</evidence>
<dbReference type="PANTHER" id="PTHR32182">
    <property type="entry name" value="DNA REPLICATION AND REPAIR PROTEIN RECF"/>
    <property type="match status" value="1"/>
</dbReference>
<gene>
    <name evidence="2" type="ORF">SAMN05880501_11693</name>
</gene>
<name>A0A285TSQ7_9BACL</name>
<dbReference type="GO" id="GO:0000731">
    <property type="term" value="P:DNA synthesis involved in DNA repair"/>
    <property type="evidence" value="ECO:0007669"/>
    <property type="project" value="TreeGrafter"/>
</dbReference>
<dbReference type="OrthoDB" id="308933at2"/>
<dbReference type="Pfam" id="PF13555">
    <property type="entry name" value="AAA_29"/>
    <property type="match status" value="1"/>
</dbReference>
<dbReference type="EMBL" id="OBMQ01000016">
    <property type="protein sequence ID" value="SOC24099.1"/>
    <property type="molecule type" value="Genomic_DNA"/>
</dbReference>
<proteinExistence type="predicted"/>
<sequence>MRLLTKLKLINWHYFFDETLDFMGESTVITGDNGAGKSTIVDALQVILLANMNRIKFNSSAHEQNTQRSLISYLRGKTGTDDREFLRNYDFTTYLVAEIEHTNTGKKYLIGAVFDYHHGTSNEYHTFFKIDEQELVDSLFYSDEDTPKTQEEFFRFLKKNSFKYKPYRNDLIGYSADIQQLLGGIKESFFSLFPKGISFSPITNLRKFVYEYILDDQEEIDISKMQDYVEQVQELKNVLSRTKSEIEYLELIQNKYKEIETINNNIHTGQYMERKATVEVERNSIEILSNNRMISQEKLESLEKEKIVWEQKRDLENENIKNIRKEIHTHSISKKETDLLDKQKELCEQAEKISKQKQNNESKLRQEIKERKEVSSLVDYFKSPSILNIELQKGTEAWEGLLKGEQNFPQDYITINRHWHKAHQWLQDKNYELDLEKKRLVSEKEQLENTISKLERNEILSEDSPTKKLKNLLKEHLISNNGEVPVHVLCEVIEVSNEKWKNAIEGYLHTQKFDILVPLGYFDEALAIYERFKFSHKIERVGLVNTDQIQIEKRKILSNSLAEEVVSKVDYAKSYVDWLLGSIIKCESEKELKNHKRSITSTCMVYQNFTARQIPVERYKQPYIGRNAIEIQLKYRKKELEEVNDRLALVDEELTMISPILKITADKLDRYESWRKDWESIILLPSIYEQIATTEQELMYLDKSEIEKLKEKERELEEFISSIQKQINKKSEDIGETRKDIETTEGNITLKFRQLEENEIELEQYLSSISKGLVEICKEKWEQESKSKSAIELKKNYENNTKGLITRKNNLWEPFIAERQKFNQLYEFSEFPASPTNESYDNRLSFLHQTGLVDYEQKVEEAEKKAEQAFREDFIAKLKEQIEKAEDDFKMLKRALKGMTFGTDQYEFKVMGRKGMEDFYNLLKDPNLDSGMSIFSDYFDEKYGHVLKELFEELSNAQKTGERTDYIDYRTYLDFELEVKDEQGNIMRYSKVALEKSGGETQVPFYVSILASFYYTYQMMRKEDTFRLVIFDEAFNRMDSDRVEEAIKFIRLCGFQAIIVAPTGRVQQIAPHFNNTMVVLKDEFTSYVAPFSRKMLLELEEEVVHLDENQNINEATEVHFK</sequence>
<dbReference type="Gene3D" id="3.40.1140.10">
    <property type="match status" value="1"/>
</dbReference>
<protein>
    <submittedName>
        <fullName evidence="2">Uncharacterized protein YPO0396</fullName>
    </submittedName>
</protein>
<dbReference type="PANTHER" id="PTHR32182:SF22">
    <property type="entry name" value="ATP-DEPENDENT ENDONUCLEASE, OLD FAMILY-RELATED"/>
    <property type="match status" value="1"/>
</dbReference>
<feature type="coiled-coil region" evidence="1">
    <location>
        <begin position="430"/>
        <end position="464"/>
    </location>
</feature>
<dbReference type="Proteomes" id="UP000219636">
    <property type="component" value="Unassembled WGS sequence"/>
</dbReference>
<dbReference type="GO" id="GO:0006302">
    <property type="term" value="P:double-strand break repair"/>
    <property type="evidence" value="ECO:0007669"/>
    <property type="project" value="TreeGrafter"/>
</dbReference>
<keyword evidence="1" id="KW-0175">Coiled coil</keyword>
<evidence type="ECO:0000313" key="3">
    <source>
        <dbReference type="Proteomes" id="UP000219636"/>
    </source>
</evidence>
<accession>A0A285TSQ7</accession>
<organism evidence="2 3">
    <name type="scientific">Ureibacillus xyleni</name>
    <dbReference type="NCBI Taxonomy" id="614648"/>
    <lineage>
        <taxon>Bacteria</taxon>
        <taxon>Bacillati</taxon>
        <taxon>Bacillota</taxon>
        <taxon>Bacilli</taxon>
        <taxon>Bacillales</taxon>
        <taxon>Caryophanaceae</taxon>
        <taxon>Ureibacillus</taxon>
    </lineage>
</organism>
<dbReference type="Pfam" id="PF13558">
    <property type="entry name" value="SbcC_Walker_B"/>
    <property type="match status" value="1"/>
</dbReference>
<dbReference type="InterPro" id="IPR027417">
    <property type="entry name" value="P-loop_NTPase"/>
</dbReference>
<dbReference type="Gene3D" id="3.40.50.300">
    <property type="entry name" value="P-loop containing nucleotide triphosphate hydrolases"/>
    <property type="match status" value="1"/>
</dbReference>
<feature type="coiled-coil region" evidence="1">
    <location>
        <begin position="852"/>
        <end position="895"/>
    </location>
</feature>
<reference evidence="3" key="1">
    <citation type="submission" date="2017-08" db="EMBL/GenBank/DDBJ databases">
        <authorList>
            <person name="Varghese N."/>
            <person name="Submissions S."/>
        </authorList>
    </citation>
    <scope>NUCLEOTIDE SEQUENCE [LARGE SCALE GENOMIC DNA]</scope>
    <source>
        <strain evidence="3">JC22</strain>
    </source>
</reference>
<dbReference type="AlphaFoldDB" id="A0A285TSQ7"/>
<feature type="coiled-coil region" evidence="1">
    <location>
        <begin position="285"/>
        <end position="370"/>
    </location>
</feature>